<accession>A0A0A9XIC6</accession>
<sequence>MELLVPNSTINAVNRPKRRRRRHGGQRNTSTAAQRAAIKKLSAIQRQLRLQRAEEKRQELLRQLGSSDVPCVKIPIVQRHVSSKVLSAYHRLLCVSQKSGSLYTLQGYQSSGVETTGTPRNCIRDYSLPINLRHLSAAQLWGRGICNDTFDSSGRRR</sequence>
<proteinExistence type="predicted"/>
<protein>
    <submittedName>
        <fullName evidence="2">Chorismate synthase</fullName>
    </submittedName>
</protein>
<evidence type="ECO:0000313" key="3">
    <source>
        <dbReference type="EMBL" id="JAP98662.1"/>
    </source>
</evidence>
<feature type="region of interest" description="Disordered" evidence="1">
    <location>
        <begin position="13"/>
        <end position="34"/>
    </location>
</feature>
<reference evidence="2" key="2">
    <citation type="submission" date="2014-07" db="EMBL/GenBank/DDBJ databases">
        <authorList>
            <person name="Hull J."/>
        </authorList>
    </citation>
    <scope>NUCLEOTIDE SEQUENCE</scope>
</reference>
<evidence type="ECO:0000313" key="4">
    <source>
        <dbReference type="EMBL" id="JAQ10125.1"/>
    </source>
</evidence>
<name>A0A0A9XIC6_LYGHE</name>
<dbReference type="EMBL" id="GBHO01024208">
    <property type="protein sequence ID" value="JAG19396.1"/>
    <property type="molecule type" value="Transcribed_RNA"/>
</dbReference>
<dbReference type="EMBL" id="GDHC01019966">
    <property type="protein sequence ID" value="JAP98662.1"/>
    <property type="molecule type" value="Transcribed_RNA"/>
</dbReference>
<evidence type="ECO:0000313" key="2">
    <source>
        <dbReference type="EMBL" id="JAG19396.1"/>
    </source>
</evidence>
<dbReference type="EMBL" id="GDHC01008504">
    <property type="protein sequence ID" value="JAQ10125.1"/>
    <property type="molecule type" value="Transcribed_RNA"/>
</dbReference>
<evidence type="ECO:0000256" key="1">
    <source>
        <dbReference type="SAM" id="MobiDB-lite"/>
    </source>
</evidence>
<reference evidence="2" key="1">
    <citation type="journal article" date="2014" name="PLoS ONE">
        <title>Transcriptome-Based Identification of ABC Transporters in the Western Tarnished Plant Bug Lygus hesperus.</title>
        <authorList>
            <person name="Hull J.J."/>
            <person name="Chaney K."/>
            <person name="Geib S.M."/>
            <person name="Fabrick J.A."/>
            <person name="Brent C.S."/>
            <person name="Walsh D."/>
            <person name="Lavine L.C."/>
        </authorList>
    </citation>
    <scope>NUCLEOTIDE SEQUENCE</scope>
</reference>
<dbReference type="AlphaFoldDB" id="A0A0A9XIC6"/>
<gene>
    <name evidence="2" type="primary">aroC_5</name>
    <name evidence="2" type="ORF">CM83_14150</name>
    <name evidence="4" type="ORF">g.25306</name>
    <name evidence="3" type="ORF">g.25315</name>
</gene>
<organism evidence="2">
    <name type="scientific">Lygus hesperus</name>
    <name type="common">Western plant bug</name>
    <dbReference type="NCBI Taxonomy" id="30085"/>
    <lineage>
        <taxon>Eukaryota</taxon>
        <taxon>Metazoa</taxon>
        <taxon>Ecdysozoa</taxon>
        <taxon>Arthropoda</taxon>
        <taxon>Hexapoda</taxon>
        <taxon>Insecta</taxon>
        <taxon>Pterygota</taxon>
        <taxon>Neoptera</taxon>
        <taxon>Paraneoptera</taxon>
        <taxon>Hemiptera</taxon>
        <taxon>Heteroptera</taxon>
        <taxon>Panheteroptera</taxon>
        <taxon>Cimicomorpha</taxon>
        <taxon>Miridae</taxon>
        <taxon>Mirini</taxon>
        <taxon>Lygus</taxon>
    </lineage>
</organism>
<feature type="compositionally biased region" description="Basic residues" evidence="1">
    <location>
        <begin position="15"/>
        <end position="25"/>
    </location>
</feature>
<reference evidence="3" key="3">
    <citation type="journal article" date="2016" name="Gigascience">
        <title>De novo construction of an expanded transcriptome assembly for the western tarnished plant bug, Lygus hesperus.</title>
        <authorList>
            <person name="Tassone E.E."/>
            <person name="Geib S.M."/>
            <person name="Hall B."/>
            <person name="Fabrick J.A."/>
            <person name="Brent C.S."/>
            <person name="Hull J.J."/>
        </authorList>
    </citation>
    <scope>NUCLEOTIDE SEQUENCE</scope>
</reference>